<dbReference type="AlphaFoldDB" id="A0A849P6W3"/>
<dbReference type="InterPro" id="IPR045738">
    <property type="entry name" value="DUF6088"/>
</dbReference>
<evidence type="ECO:0008006" key="3">
    <source>
        <dbReference type="Google" id="ProtNLM"/>
    </source>
</evidence>
<reference evidence="1 2" key="1">
    <citation type="submission" date="2020-05" db="EMBL/GenBank/DDBJ databases">
        <authorList>
            <person name="Niu N."/>
        </authorList>
    </citation>
    <scope>NUCLEOTIDE SEQUENCE [LARGE SCALE GENOMIC DNA]</scope>
    <source>
        <strain evidence="1 2">3340-03</strain>
    </source>
</reference>
<dbReference type="Proteomes" id="UP000537862">
    <property type="component" value="Unassembled WGS sequence"/>
</dbReference>
<accession>A0A849P6W3</accession>
<organism evidence="1 2">
    <name type="scientific">Pelistega suis</name>
    <dbReference type="NCBI Taxonomy" id="1631957"/>
    <lineage>
        <taxon>Bacteria</taxon>
        <taxon>Pseudomonadati</taxon>
        <taxon>Pseudomonadota</taxon>
        <taxon>Betaproteobacteria</taxon>
        <taxon>Burkholderiales</taxon>
        <taxon>Alcaligenaceae</taxon>
        <taxon>Pelistega</taxon>
    </lineage>
</organism>
<dbReference type="EMBL" id="JABGBN010000008">
    <property type="protein sequence ID" value="NOL52331.1"/>
    <property type="molecule type" value="Genomic_DNA"/>
</dbReference>
<gene>
    <name evidence="1" type="ORF">HKX39_09165</name>
</gene>
<name>A0A849P6W3_9BURK</name>
<dbReference type="Pfam" id="PF19570">
    <property type="entry name" value="DUF6088"/>
    <property type="match status" value="1"/>
</dbReference>
<sequence length="242" mass="27625">MTITSNIYKKINQLPNGKTFGYADLHIAKNDYSAAAKALSRLVEKNFIKKISKGIFYKPEQTSFGELMPDYQELLRPYLFKNGKRIAYETGTSLYNRLGLTSQIPFRIKIASIHKRINIDGKILKTQAVKSYTKVTNSNYQILGLLDAFKDIKHIPDCSITQGLHRLSAIINELTHQQQKDLIKYALLYPPRVRALLGAILENENKEVTLLIKLKESLNPLTTIQLGVTKTELPTKNNWYIK</sequence>
<comment type="caution">
    <text evidence="1">The sequence shown here is derived from an EMBL/GenBank/DDBJ whole genome shotgun (WGS) entry which is preliminary data.</text>
</comment>
<dbReference type="RefSeq" id="WP_171681024.1">
    <property type="nucleotide sequence ID" value="NZ_JABGBN010000008.1"/>
</dbReference>
<evidence type="ECO:0000313" key="1">
    <source>
        <dbReference type="EMBL" id="NOL52331.1"/>
    </source>
</evidence>
<proteinExistence type="predicted"/>
<evidence type="ECO:0000313" key="2">
    <source>
        <dbReference type="Proteomes" id="UP000537862"/>
    </source>
</evidence>
<protein>
    <recommendedName>
        <fullName evidence="3">AbiEi antitoxin C-terminal domain-containing protein</fullName>
    </recommendedName>
</protein>
<keyword evidence="2" id="KW-1185">Reference proteome</keyword>